<evidence type="ECO:0000256" key="1">
    <source>
        <dbReference type="ARBA" id="ARBA00005495"/>
    </source>
</evidence>
<keyword evidence="4" id="KW-0456">Lyase</keyword>
<dbReference type="PANTHER" id="PTHR33337">
    <property type="entry name" value="GFA DOMAIN-CONTAINING PROTEIN"/>
    <property type="match status" value="1"/>
</dbReference>
<dbReference type="Pfam" id="PF04828">
    <property type="entry name" value="GFA"/>
    <property type="match status" value="1"/>
</dbReference>
<dbReference type="SUPFAM" id="SSF51316">
    <property type="entry name" value="Mss4-like"/>
    <property type="match status" value="1"/>
</dbReference>
<dbReference type="InterPro" id="IPR006913">
    <property type="entry name" value="CENP-V/GFA"/>
</dbReference>
<evidence type="ECO:0000256" key="4">
    <source>
        <dbReference type="ARBA" id="ARBA00023239"/>
    </source>
</evidence>
<dbReference type="EMBL" id="KZ821448">
    <property type="protein sequence ID" value="PYH38264.1"/>
    <property type="molecule type" value="Genomic_DNA"/>
</dbReference>
<gene>
    <name evidence="6" type="ORF">BO87DRAFT_350994</name>
</gene>
<dbReference type="RefSeq" id="XP_025483742.1">
    <property type="nucleotide sequence ID" value="XM_025621106.1"/>
</dbReference>
<accession>A0A318YVH0</accession>
<dbReference type="Gene3D" id="3.90.1590.10">
    <property type="entry name" value="glutathione-dependent formaldehyde- activating enzyme (gfa)"/>
    <property type="match status" value="1"/>
</dbReference>
<dbReference type="OrthoDB" id="9985472at2759"/>
<evidence type="ECO:0000256" key="2">
    <source>
        <dbReference type="ARBA" id="ARBA00022723"/>
    </source>
</evidence>
<evidence type="ECO:0000256" key="3">
    <source>
        <dbReference type="ARBA" id="ARBA00022833"/>
    </source>
</evidence>
<reference evidence="6" key="1">
    <citation type="submission" date="2016-12" db="EMBL/GenBank/DDBJ databases">
        <title>The genomes of Aspergillus section Nigri reveals drivers in fungal speciation.</title>
        <authorList>
            <consortium name="DOE Joint Genome Institute"/>
            <person name="Vesth T.C."/>
            <person name="Nybo J."/>
            <person name="Theobald S."/>
            <person name="Brandl J."/>
            <person name="Frisvad J.C."/>
            <person name="Nielsen K.F."/>
            <person name="Lyhne E.K."/>
            <person name="Kogle M.E."/>
            <person name="Kuo A."/>
            <person name="Riley R."/>
            <person name="Clum A."/>
            <person name="Nolan M."/>
            <person name="Lipzen A."/>
            <person name="Salamov A."/>
            <person name="Henrissat B."/>
            <person name="Wiebenga A."/>
            <person name="De Vries R.P."/>
            <person name="Grigoriev I.V."/>
            <person name="Mortensen U.H."/>
            <person name="Andersen M.R."/>
            <person name="Baker S.E."/>
        </authorList>
    </citation>
    <scope>NUCLEOTIDE SEQUENCE [LARGE SCALE GENOMIC DNA]</scope>
    <source>
        <strain evidence="6">CBS 115656</strain>
    </source>
</reference>
<dbReference type="GO" id="GO:0046872">
    <property type="term" value="F:metal ion binding"/>
    <property type="evidence" value="ECO:0007669"/>
    <property type="project" value="UniProtKB-KW"/>
</dbReference>
<dbReference type="InterPro" id="IPR011057">
    <property type="entry name" value="Mss4-like_sf"/>
</dbReference>
<dbReference type="GeneID" id="37123562"/>
<keyword evidence="3" id="KW-0862">Zinc</keyword>
<dbReference type="PROSITE" id="PS51891">
    <property type="entry name" value="CENP_V_GFA"/>
    <property type="match status" value="1"/>
</dbReference>
<comment type="similarity">
    <text evidence="1">Belongs to the Gfa family.</text>
</comment>
<protein>
    <submittedName>
        <fullName evidence="6">DUF636 domain protein</fullName>
    </submittedName>
</protein>
<organism evidence="6 7">
    <name type="scientific">Aspergillus neoniger (strain CBS 115656)</name>
    <dbReference type="NCBI Taxonomy" id="1448310"/>
    <lineage>
        <taxon>Eukaryota</taxon>
        <taxon>Fungi</taxon>
        <taxon>Dikarya</taxon>
        <taxon>Ascomycota</taxon>
        <taxon>Pezizomycotina</taxon>
        <taxon>Eurotiomycetes</taxon>
        <taxon>Eurotiomycetidae</taxon>
        <taxon>Eurotiales</taxon>
        <taxon>Aspergillaceae</taxon>
        <taxon>Aspergillus</taxon>
        <taxon>Aspergillus subgen. Circumdati</taxon>
    </lineage>
</organism>
<keyword evidence="7" id="KW-1185">Reference proteome</keyword>
<proteinExistence type="inferred from homology"/>
<evidence type="ECO:0000313" key="7">
    <source>
        <dbReference type="Proteomes" id="UP000247647"/>
    </source>
</evidence>
<keyword evidence="2" id="KW-0479">Metal-binding</keyword>
<dbReference type="AlphaFoldDB" id="A0A318YVH0"/>
<evidence type="ECO:0000259" key="5">
    <source>
        <dbReference type="PROSITE" id="PS51891"/>
    </source>
</evidence>
<dbReference type="Proteomes" id="UP000247647">
    <property type="component" value="Unassembled WGS sequence"/>
</dbReference>
<evidence type="ECO:0000313" key="6">
    <source>
        <dbReference type="EMBL" id="PYH38264.1"/>
    </source>
</evidence>
<dbReference type="PANTHER" id="PTHR33337:SF36">
    <property type="entry name" value="DUF636 DOMAIN PROTEIN (AFU_ORTHOLOGUE AFUA_3G01340)"/>
    <property type="match status" value="1"/>
</dbReference>
<name>A0A318YVH0_ASPNB</name>
<feature type="domain" description="CENP-V/GFA" evidence="5">
    <location>
        <begin position="6"/>
        <end position="124"/>
    </location>
</feature>
<dbReference type="GO" id="GO:0016846">
    <property type="term" value="F:carbon-sulfur lyase activity"/>
    <property type="evidence" value="ECO:0007669"/>
    <property type="project" value="InterPro"/>
</dbReference>
<sequence>MAQNNLTGACLCRNITYRITLPDPETYPKLIICHCTHCKRYTGSSFSANIIIPRACFEYTKGTPKLYTDSSKRGVQVLREFCPDCGTPFTSRSSDDEAVVAVKSGTLDDEHRVKCSELEMEIYYHRKDGWVDGLGGEEVKRVDGSMGSSSGEAEGY</sequence>